<reference evidence="7" key="1">
    <citation type="journal article" date="2023" name="Mol. Biol. Evol.">
        <title>Third-Generation Sequencing Reveals the Adaptive Role of the Epigenome in Three Deep-Sea Polychaetes.</title>
        <authorList>
            <person name="Perez M."/>
            <person name="Aroh O."/>
            <person name="Sun Y."/>
            <person name="Lan Y."/>
            <person name="Juniper S.K."/>
            <person name="Young C.R."/>
            <person name="Angers B."/>
            <person name="Qian P.Y."/>
        </authorList>
    </citation>
    <scope>NUCLEOTIDE SEQUENCE</scope>
    <source>
        <strain evidence="7">P08H-3</strain>
    </source>
</reference>
<dbReference type="PANTHER" id="PTHR12103:SF38">
    <property type="entry name" value="5'-NUCLEOTIDASE DOMAIN-CONTAINING PROTEIN 1"/>
    <property type="match status" value="1"/>
</dbReference>
<protein>
    <recommendedName>
        <fullName evidence="6">5'-nucleotidase domain-containing protein 1</fullName>
    </recommendedName>
</protein>
<dbReference type="InterPro" id="IPR036412">
    <property type="entry name" value="HAD-like_sf"/>
</dbReference>
<dbReference type="Gene3D" id="3.40.50.1000">
    <property type="entry name" value="HAD superfamily/HAD-like"/>
    <property type="match status" value="1"/>
</dbReference>
<dbReference type="EMBL" id="JAODUP010000072">
    <property type="protein sequence ID" value="KAK2163909.1"/>
    <property type="molecule type" value="Genomic_DNA"/>
</dbReference>
<evidence type="ECO:0000313" key="7">
    <source>
        <dbReference type="EMBL" id="KAK2163909.1"/>
    </source>
</evidence>
<evidence type="ECO:0000256" key="6">
    <source>
        <dbReference type="ARBA" id="ARBA00069357"/>
    </source>
</evidence>
<dbReference type="GO" id="GO:0008253">
    <property type="term" value="F:5'-nucleotidase activity"/>
    <property type="evidence" value="ECO:0007669"/>
    <property type="project" value="TreeGrafter"/>
</dbReference>
<keyword evidence="5" id="KW-0007">Acetylation</keyword>
<proteinExistence type="inferred from homology"/>
<evidence type="ECO:0000256" key="5">
    <source>
        <dbReference type="ARBA" id="ARBA00022990"/>
    </source>
</evidence>
<keyword evidence="8" id="KW-1185">Reference proteome</keyword>
<evidence type="ECO:0000256" key="4">
    <source>
        <dbReference type="ARBA" id="ARBA00022842"/>
    </source>
</evidence>
<dbReference type="GO" id="GO:0046872">
    <property type="term" value="F:metal ion binding"/>
    <property type="evidence" value="ECO:0007669"/>
    <property type="project" value="UniProtKB-KW"/>
</dbReference>
<keyword evidence="3" id="KW-0378">Hydrolase</keyword>
<dbReference type="FunFam" id="3.40.50.1000:FF:000086">
    <property type="entry name" value="LD24878p"/>
    <property type="match status" value="1"/>
</dbReference>
<evidence type="ECO:0000256" key="3">
    <source>
        <dbReference type="ARBA" id="ARBA00022801"/>
    </source>
</evidence>
<organism evidence="7 8">
    <name type="scientific">Paralvinella palmiformis</name>
    <dbReference type="NCBI Taxonomy" id="53620"/>
    <lineage>
        <taxon>Eukaryota</taxon>
        <taxon>Metazoa</taxon>
        <taxon>Spiralia</taxon>
        <taxon>Lophotrochozoa</taxon>
        <taxon>Annelida</taxon>
        <taxon>Polychaeta</taxon>
        <taxon>Sedentaria</taxon>
        <taxon>Canalipalpata</taxon>
        <taxon>Terebellida</taxon>
        <taxon>Terebelliformia</taxon>
        <taxon>Alvinellidae</taxon>
        <taxon>Paralvinella</taxon>
    </lineage>
</organism>
<evidence type="ECO:0000313" key="8">
    <source>
        <dbReference type="Proteomes" id="UP001208570"/>
    </source>
</evidence>
<keyword evidence="4" id="KW-0460">Magnesium</keyword>
<gene>
    <name evidence="7" type="ORF">LSH36_72g03100</name>
</gene>
<sequence length="442" mass="51229">MAKVLWKHVSYQAIASYLVEEKGYDSDLLKPFDPDFCTRGLVLDVELGNLLKLAEDGTIVKATHGTRFLSDDEIAEYYGDKKHWPLFEDLINAVDNIGERFRIFENFFDIPGSLLCARLVDLADREAPIVVNQSRKYSFFKDVIDAYNDAYHHTQYDKHQGRYFPPFKTETEKFLQKCSQDVKDWLKRLRKDGRKTFIMTSSFVDFASYTMEFVLGSDWKEYFDYFLFLAKKPSFFSGNRNFFRIDGISECEHLQEIKDGQFVTQGNHKTFIESLSKAVGKEKPKVIYFGDSLRSDIFPSKRHAAWDTVMILEEMDAEIGTLFPDITFSNWDSEEPEGKNLKLMGPSNLEKEYLTSKKWGSLFTDDHQATAAGDSKRLKCMNTLWGYMIRKYADVAVPCLEAITDSPLELELPVFNHETPRQWGFYPQTPRALQCNTDKDDD</sequence>
<accession>A0AAD9K2V4</accession>
<dbReference type="Pfam" id="PF05761">
    <property type="entry name" value="5_nucleotid"/>
    <property type="match status" value="1"/>
</dbReference>
<name>A0AAD9K2V4_9ANNE</name>
<dbReference type="InterPro" id="IPR008380">
    <property type="entry name" value="HAD-SF_hydro_IG_5-nucl"/>
</dbReference>
<comment type="similarity">
    <text evidence="1">Belongs to the 5'(3')-deoxyribonucleotidase family.</text>
</comment>
<dbReference type="AlphaFoldDB" id="A0AAD9K2V4"/>
<comment type="caution">
    <text evidence="7">The sequence shown here is derived from an EMBL/GenBank/DDBJ whole genome shotgun (WGS) entry which is preliminary data.</text>
</comment>
<dbReference type="SUPFAM" id="SSF56784">
    <property type="entry name" value="HAD-like"/>
    <property type="match status" value="1"/>
</dbReference>
<dbReference type="Proteomes" id="UP001208570">
    <property type="component" value="Unassembled WGS sequence"/>
</dbReference>
<keyword evidence="2" id="KW-0479">Metal-binding</keyword>
<evidence type="ECO:0000256" key="1">
    <source>
        <dbReference type="ARBA" id="ARBA00009589"/>
    </source>
</evidence>
<dbReference type="PANTHER" id="PTHR12103">
    <property type="entry name" value="5'-NUCLEOTIDASE DOMAIN-CONTAINING"/>
    <property type="match status" value="1"/>
</dbReference>
<dbReference type="InterPro" id="IPR023214">
    <property type="entry name" value="HAD_sf"/>
</dbReference>
<evidence type="ECO:0000256" key="2">
    <source>
        <dbReference type="ARBA" id="ARBA00022723"/>
    </source>
</evidence>